<name>A0A0A9HY87_ARUDO</name>
<organism evidence="1">
    <name type="scientific">Arundo donax</name>
    <name type="common">Giant reed</name>
    <name type="synonym">Donax arundinaceus</name>
    <dbReference type="NCBI Taxonomy" id="35708"/>
    <lineage>
        <taxon>Eukaryota</taxon>
        <taxon>Viridiplantae</taxon>
        <taxon>Streptophyta</taxon>
        <taxon>Embryophyta</taxon>
        <taxon>Tracheophyta</taxon>
        <taxon>Spermatophyta</taxon>
        <taxon>Magnoliopsida</taxon>
        <taxon>Liliopsida</taxon>
        <taxon>Poales</taxon>
        <taxon>Poaceae</taxon>
        <taxon>PACMAD clade</taxon>
        <taxon>Arundinoideae</taxon>
        <taxon>Arundineae</taxon>
        <taxon>Arundo</taxon>
    </lineage>
</organism>
<proteinExistence type="predicted"/>
<dbReference type="AlphaFoldDB" id="A0A0A9HY87"/>
<evidence type="ECO:0000313" key="1">
    <source>
        <dbReference type="EMBL" id="JAE37883.1"/>
    </source>
</evidence>
<reference evidence="1" key="2">
    <citation type="journal article" date="2015" name="Data Brief">
        <title>Shoot transcriptome of the giant reed, Arundo donax.</title>
        <authorList>
            <person name="Barrero R.A."/>
            <person name="Guerrero F.D."/>
            <person name="Moolhuijzen P."/>
            <person name="Goolsby J.A."/>
            <person name="Tidwell J."/>
            <person name="Bellgard S.E."/>
            <person name="Bellgard M.I."/>
        </authorList>
    </citation>
    <scope>NUCLEOTIDE SEQUENCE</scope>
    <source>
        <tissue evidence="1">Shoot tissue taken approximately 20 cm above the soil surface</tissue>
    </source>
</reference>
<protein>
    <submittedName>
        <fullName evidence="1">Uncharacterized protein</fullName>
    </submittedName>
</protein>
<sequence>MNSTTTYMVFYLQEGNHDFN</sequence>
<accession>A0A0A9HY87</accession>
<dbReference type="EMBL" id="GBRH01160013">
    <property type="protein sequence ID" value="JAE37883.1"/>
    <property type="molecule type" value="Transcribed_RNA"/>
</dbReference>
<reference evidence="1" key="1">
    <citation type="submission" date="2014-09" db="EMBL/GenBank/DDBJ databases">
        <authorList>
            <person name="Magalhaes I.L.F."/>
            <person name="Oliveira U."/>
            <person name="Santos F.R."/>
            <person name="Vidigal T.H.D.A."/>
            <person name="Brescovit A.D."/>
            <person name="Santos A.J."/>
        </authorList>
    </citation>
    <scope>NUCLEOTIDE SEQUENCE</scope>
    <source>
        <tissue evidence="1">Shoot tissue taken approximately 20 cm above the soil surface</tissue>
    </source>
</reference>